<feature type="transmembrane region" description="Helical" evidence="1">
    <location>
        <begin position="55"/>
        <end position="73"/>
    </location>
</feature>
<keyword evidence="1" id="KW-1133">Transmembrane helix</keyword>
<protein>
    <submittedName>
        <fullName evidence="2">Uncharacterized protein</fullName>
    </submittedName>
</protein>
<evidence type="ECO:0000256" key="1">
    <source>
        <dbReference type="SAM" id="Phobius"/>
    </source>
</evidence>
<evidence type="ECO:0000313" key="2">
    <source>
        <dbReference type="EMBL" id="SPP76677.1"/>
    </source>
</evidence>
<feature type="transmembrane region" description="Helical" evidence="1">
    <location>
        <begin position="152"/>
        <end position="171"/>
    </location>
</feature>
<organism evidence="2 3">
    <name type="scientific">Drosophila guanche</name>
    <name type="common">Fruit fly</name>
    <dbReference type="NCBI Taxonomy" id="7266"/>
    <lineage>
        <taxon>Eukaryota</taxon>
        <taxon>Metazoa</taxon>
        <taxon>Ecdysozoa</taxon>
        <taxon>Arthropoda</taxon>
        <taxon>Hexapoda</taxon>
        <taxon>Insecta</taxon>
        <taxon>Pterygota</taxon>
        <taxon>Neoptera</taxon>
        <taxon>Endopterygota</taxon>
        <taxon>Diptera</taxon>
        <taxon>Brachycera</taxon>
        <taxon>Muscomorpha</taxon>
        <taxon>Ephydroidea</taxon>
        <taxon>Drosophilidae</taxon>
        <taxon>Drosophila</taxon>
        <taxon>Sophophora</taxon>
    </lineage>
</organism>
<keyword evidence="1" id="KW-0812">Transmembrane</keyword>
<dbReference type="EMBL" id="OUUW01000002">
    <property type="protein sequence ID" value="SPP76677.1"/>
    <property type="molecule type" value="Genomic_DNA"/>
</dbReference>
<dbReference type="OrthoDB" id="7857153at2759"/>
<name>A0A3B0J4U1_DROGU</name>
<keyword evidence="3" id="KW-1185">Reference proteome</keyword>
<dbReference type="STRING" id="7266.A0A3B0J4U1"/>
<reference evidence="3" key="1">
    <citation type="submission" date="2018-01" db="EMBL/GenBank/DDBJ databases">
        <authorList>
            <person name="Alioto T."/>
            <person name="Alioto T."/>
        </authorList>
    </citation>
    <scope>NUCLEOTIDE SEQUENCE [LARGE SCALE GENOMIC DNA]</scope>
</reference>
<gene>
    <name evidence="2" type="ORF">DGUA_6G007242</name>
</gene>
<dbReference type="OMA" id="HFCISNW"/>
<proteinExistence type="predicted"/>
<accession>A0A3B0J4U1</accession>
<dbReference type="AlphaFoldDB" id="A0A3B0J4U1"/>
<feature type="transmembrane region" description="Helical" evidence="1">
    <location>
        <begin position="7"/>
        <end position="26"/>
    </location>
</feature>
<sequence length="240" mass="28329">MFKLRDIIYFVVLTGLHVCAVIQPTVEAHARLNWSSVYVDRSLRLNVGYQYRPLMLARAMMYSLLTLFGVWYGRHRDAVRRAERRQELLEERARRKSLLGRSSSHWITAQQVMNDWVRRRKEASITDLQADEAALDTELEQSEGSFFPWKKFLLFALPWTLTFVVTGMLNYGRLYLVIQHFCLTHWQSVSLYLHIQLLFLRRLIEASLATYWRQFHGAVEDPSLKQSNFISFETHLLATE</sequence>
<dbReference type="Proteomes" id="UP000268350">
    <property type="component" value="Unassembled WGS sequence"/>
</dbReference>
<keyword evidence="1" id="KW-0472">Membrane</keyword>
<evidence type="ECO:0000313" key="3">
    <source>
        <dbReference type="Proteomes" id="UP000268350"/>
    </source>
</evidence>